<evidence type="ECO:0000313" key="2">
    <source>
        <dbReference type="Proteomes" id="UP000042527"/>
    </source>
</evidence>
<dbReference type="OrthoDB" id="365875at2"/>
<dbReference type="AlphaFoldDB" id="A0A0B7GQ74"/>
<protein>
    <submittedName>
        <fullName evidence="1">Uncharacterized protein</fullName>
    </submittedName>
</protein>
<gene>
    <name evidence="1" type="ORF">TPHV1_10236</name>
</gene>
<organism evidence="1 2">
    <name type="scientific">Treponema phagedenis</name>
    <dbReference type="NCBI Taxonomy" id="162"/>
    <lineage>
        <taxon>Bacteria</taxon>
        <taxon>Pseudomonadati</taxon>
        <taxon>Spirochaetota</taxon>
        <taxon>Spirochaetia</taxon>
        <taxon>Spirochaetales</taxon>
        <taxon>Treponemataceae</taxon>
        <taxon>Treponema</taxon>
    </lineage>
</organism>
<keyword evidence="2" id="KW-1185">Reference proteome</keyword>
<name>A0A0B7GQ74_TREPH</name>
<dbReference type="EMBL" id="CDNC01000001">
    <property type="protein sequence ID" value="CEM60568.1"/>
    <property type="molecule type" value="Genomic_DNA"/>
</dbReference>
<proteinExistence type="predicted"/>
<dbReference type="Proteomes" id="UP000042527">
    <property type="component" value="Unassembled WGS sequence"/>
</dbReference>
<sequence length="83" mass="9630">MPDPLLWESLQPFYDDEYKHGFLECNGLPFSPDVFPDFTEYVKTTFHLGVDTHTGWPFRPLIERTDGTKVFIKAVTDSGKNIY</sequence>
<accession>A0A0B7GQ74</accession>
<reference evidence="2" key="1">
    <citation type="submission" date="2015-01" db="EMBL/GenBank/DDBJ databases">
        <authorList>
            <person name="Manzoor Shahid"/>
            <person name="Zubair Saima"/>
        </authorList>
    </citation>
    <scope>NUCLEOTIDE SEQUENCE [LARGE SCALE GENOMIC DNA]</scope>
    <source>
        <strain evidence="2">V1</strain>
    </source>
</reference>
<evidence type="ECO:0000313" key="1">
    <source>
        <dbReference type="EMBL" id="CEM60568.1"/>
    </source>
</evidence>